<evidence type="ECO:0000256" key="7">
    <source>
        <dbReference type="ARBA" id="ARBA00022927"/>
    </source>
</evidence>
<accession>V5WCD9</accession>
<dbReference type="RefSeq" id="WP_024266386.1">
    <property type="nucleotide sequence ID" value="NC_023035.1"/>
</dbReference>
<feature type="region of interest" description="Disordered" evidence="14">
    <location>
        <begin position="34"/>
        <end position="84"/>
    </location>
</feature>
<dbReference type="Proteomes" id="UP000018680">
    <property type="component" value="Chromosome"/>
</dbReference>
<evidence type="ECO:0000256" key="14">
    <source>
        <dbReference type="SAM" id="MobiDB-lite"/>
    </source>
</evidence>
<dbReference type="GO" id="GO:0015031">
    <property type="term" value="P:protein transport"/>
    <property type="evidence" value="ECO:0007669"/>
    <property type="project" value="UniProtKB-KW"/>
</dbReference>
<dbReference type="KEGG" id="slr:L21SP2_0007"/>
<keyword evidence="5 13" id="KW-1003">Cell membrane</keyword>
<evidence type="ECO:0000313" key="18">
    <source>
        <dbReference type="Proteomes" id="UP000018680"/>
    </source>
</evidence>
<evidence type="ECO:0000259" key="16">
    <source>
        <dbReference type="Pfam" id="PF14849"/>
    </source>
</evidence>
<comment type="caution">
    <text evidence="13">Lacks conserved residue(s) required for the propagation of feature annotation.</text>
</comment>
<dbReference type="OrthoDB" id="9780552at2"/>
<evidence type="ECO:0000256" key="9">
    <source>
        <dbReference type="ARBA" id="ARBA00023136"/>
    </source>
</evidence>
<dbReference type="AlphaFoldDB" id="V5WCD9"/>
<evidence type="ECO:0000256" key="3">
    <source>
        <dbReference type="ARBA" id="ARBA00015325"/>
    </source>
</evidence>
<comment type="subunit">
    <text evidence="13">Interacts with the Sec translocase complex via SecD. Specifically interacts with transmembrane segments of nascent integral membrane proteins during membrane integration.</text>
</comment>
<dbReference type="NCBIfam" id="TIGR03592">
    <property type="entry name" value="yidC_oxa1_cterm"/>
    <property type="match status" value="1"/>
</dbReference>
<dbReference type="HOGENOM" id="CLU_016535_2_0_12"/>
<keyword evidence="8 13" id="KW-1133">Transmembrane helix</keyword>
<dbReference type="InterPro" id="IPR038221">
    <property type="entry name" value="YidC_periplasmic_sf"/>
</dbReference>
<protein>
    <recommendedName>
        <fullName evidence="3 13">Membrane protein insertase YidC</fullName>
    </recommendedName>
    <alternativeName>
        <fullName evidence="12 13">Foldase YidC</fullName>
    </alternativeName>
    <alternativeName>
        <fullName evidence="11 13">Membrane integrase YidC</fullName>
    </alternativeName>
    <alternativeName>
        <fullName evidence="13">Membrane protein YidC</fullName>
    </alternativeName>
</protein>
<evidence type="ECO:0000256" key="10">
    <source>
        <dbReference type="ARBA" id="ARBA00023186"/>
    </source>
</evidence>
<dbReference type="InterPro" id="IPR019998">
    <property type="entry name" value="Membr_insert_YidC"/>
</dbReference>
<sequence>MDRNTLVAVILSTIVLAIGFYLQTALFAPEEPLEAAETAENLPAETETSADDPSQDTNQQNADEAEDPDFGDETSTGSEISGEGFNLNGREFIALVEDDREPVERTVEYVQEDFIRIVMDTRGGNISEVYLLSHEDQGEPLEFFFGEARHKGLNLRLGGIDGPVLDPVFYFRQGSADNSYEFYRQIIVPGQEDAPFEIIKRYTFLPDEYMFEMEVELRNSVNRIVPLDYNGTSYTLSIGPQIGPEFQTLSNTSRTDFRKYSYLDGEKRKDIRNISDGERRNLDTYSPWAAVNGKYFVAVAVPGNTGSDIVFGAEPTDDGIQGSQLHLLRPAVESSRVTDTFRFYFGPKSTDVLRSYQNADDNGFGIRELNIDVLMESSWIGWLEKILKGIMNFFYGLIPNWGVSIILLTILVKVLLYPLTRKSYESTAKMKELSPKIAAIKEKYPDDQQKQNQATMELYQKEKVNPLGGCLPILLQFPFFIAMFSLFNNHFDLRGATFIPGWITDLSSPEAILSFGFSIPLLNWDALRLLPLIFLGTQLLSVKFTQPADTGQSSGQMKMMTMGMPIMFFFIMYNMPSGLLVYWIFQNIITTGQQFAYNYFTHKKNTRKA</sequence>
<keyword evidence="10 13" id="KW-0143">Chaperone</keyword>
<dbReference type="PANTHER" id="PTHR12428:SF65">
    <property type="entry name" value="CYTOCHROME C OXIDASE ASSEMBLY PROTEIN COX18, MITOCHONDRIAL"/>
    <property type="match status" value="1"/>
</dbReference>
<dbReference type="Pfam" id="PF14849">
    <property type="entry name" value="YidC_periplas"/>
    <property type="match status" value="1"/>
</dbReference>
<dbReference type="GO" id="GO:0032977">
    <property type="term" value="F:membrane insertase activity"/>
    <property type="evidence" value="ECO:0007669"/>
    <property type="project" value="InterPro"/>
</dbReference>
<evidence type="ECO:0000256" key="4">
    <source>
        <dbReference type="ARBA" id="ARBA00022448"/>
    </source>
</evidence>
<feature type="transmembrane region" description="Helical" evidence="13">
    <location>
        <begin position="566"/>
        <end position="585"/>
    </location>
</feature>
<proteinExistence type="inferred from homology"/>
<evidence type="ECO:0000256" key="5">
    <source>
        <dbReference type="ARBA" id="ARBA00022475"/>
    </source>
</evidence>
<organism evidence="17 18">
    <name type="scientific">Salinispira pacifica</name>
    <dbReference type="NCBI Taxonomy" id="1307761"/>
    <lineage>
        <taxon>Bacteria</taxon>
        <taxon>Pseudomonadati</taxon>
        <taxon>Spirochaetota</taxon>
        <taxon>Spirochaetia</taxon>
        <taxon>Spirochaetales</taxon>
        <taxon>Spirochaetaceae</taxon>
        <taxon>Salinispira</taxon>
    </lineage>
</organism>
<evidence type="ECO:0000256" key="1">
    <source>
        <dbReference type="ARBA" id="ARBA00004429"/>
    </source>
</evidence>
<gene>
    <name evidence="13" type="primary">yidC</name>
    <name evidence="17" type="ORF">L21SP2_0007</name>
</gene>
<dbReference type="NCBIfam" id="TIGR03593">
    <property type="entry name" value="yidC_nterm"/>
    <property type="match status" value="1"/>
</dbReference>
<keyword evidence="9 13" id="KW-0472">Membrane</keyword>
<feature type="compositionally biased region" description="Low complexity" evidence="14">
    <location>
        <begin position="34"/>
        <end position="47"/>
    </location>
</feature>
<evidence type="ECO:0000259" key="15">
    <source>
        <dbReference type="Pfam" id="PF02096"/>
    </source>
</evidence>
<feature type="transmembrane region" description="Helical" evidence="13">
    <location>
        <begin position="393"/>
        <end position="416"/>
    </location>
</feature>
<dbReference type="eggNOG" id="COG0706">
    <property type="taxonomic scope" value="Bacteria"/>
</dbReference>
<reference evidence="17 18" key="1">
    <citation type="journal article" date="2015" name="Stand. Genomic Sci.">
        <title>Complete genome sequence and description of Salinispira pacifica gen. nov., sp. nov., a novel spirochaete isolated form a hypersaline microbial mat.</title>
        <authorList>
            <person name="Ben Hania W."/>
            <person name="Joseph M."/>
            <person name="Schumann P."/>
            <person name="Bunk B."/>
            <person name="Fiebig A."/>
            <person name="Sproer C."/>
            <person name="Klenk H.P."/>
            <person name="Fardeau M.L."/>
            <person name="Spring S."/>
        </authorList>
    </citation>
    <scope>NUCLEOTIDE SEQUENCE [LARGE SCALE GENOMIC DNA]</scope>
    <source>
        <strain evidence="17 18">L21-RPul-D2</strain>
    </source>
</reference>
<dbReference type="InterPro" id="IPR028053">
    <property type="entry name" value="Membr_insert_YidC_N"/>
</dbReference>
<feature type="domain" description="Membrane insertase YidC N-terminal" evidence="16">
    <location>
        <begin position="110"/>
        <end position="357"/>
    </location>
</feature>
<feature type="domain" description="Membrane insertase YidC/Oxa/ALB C-terminal" evidence="15">
    <location>
        <begin position="401"/>
        <end position="598"/>
    </location>
</feature>
<dbReference type="InterPro" id="IPR047196">
    <property type="entry name" value="YidC_ALB_C"/>
</dbReference>
<dbReference type="EMBL" id="CP006939">
    <property type="protein sequence ID" value="AHC13453.1"/>
    <property type="molecule type" value="Genomic_DNA"/>
</dbReference>
<dbReference type="PANTHER" id="PTHR12428">
    <property type="entry name" value="OXA1"/>
    <property type="match status" value="1"/>
</dbReference>
<dbReference type="InterPro" id="IPR001708">
    <property type="entry name" value="YidC/ALB3/OXA1/COX18"/>
</dbReference>
<keyword evidence="18" id="KW-1185">Reference proteome</keyword>
<evidence type="ECO:0000256" key="8">
    <source>
        <dbReference type="ARBA" id="ARBA00022989"/>
    </source>
</evidence>
<dbReference type="STRING" id="1307761.L21SP2_0007"/>
<feature type="transmembrane region" description="Helical" evidence="13">
    <location>
        <begin position="466"/>
        <end position="487"/>
    </location>
</feature>
<evidence type="ECO:0000256" key="2">
    <source>
        <dbReference type="ARBA" id="ARBA00010527"/>
    </source>
</evidence>
<comment type="function">
    <text evidence="13">Required for the insertion and/or proper folding and/or complex formation of integral membrane proteins into the membrane. Involved in integration of membrane proteins that insert both dependently and independently of the Sec translocase complex, as well as at least some lipoproteins. Aids folding of multispanning membrane proteins.</text>
</comment>
<dbReference type="InterPro" id="IPR028055">
    <property type="entry name" value="YidC/Oxa/ALB_C"/>
</dbReference>
<keyword evidence="7 13" id="KW-0653">Protein transport</keyword>
<dbReference type="PRINTS" id="PR00701">
    <property type="entry name" value="60KDINNERMP"/>
</dbReference>
<evidence type="ECO:0000256" key="11">
    <source>
        <dbReference type="ARBA" id="ARBA00033245"/>
    </source>
</evidence>
<dbReference type="PATRIC" id="fig|1307761.3.peg.7"/>
<comment type="similarity">
    <text evidence="2 13">Belongs to the OXA1/ALB3/YidC family. Type 1 subfamily.</text>
</comment>
<dbReference type="CDD" id="cd19961">
    <property type="entry name" value="EcYidC-like_peri"/>
    <property type="match status" value="1"/>
</dbReference>
<keyword evidence="4 13" id="KW-0813">Transport</keyword>
<comment type="subcellular location">
    <subcellularLocation>
        <location evidence="1">Cell inner membrane</location>
        <topology evidence="1">Multi-pass membrane protein</topology>
    </subcellularLocation>
    <subcellularLocation>
        <location evidence="13">Cell membrane</location>
        <topology evidence="13">Multi-pass membrane protein</topology>
    </subcellularLocation>
</comment>
<dbReference type="GO" id="GO:0051205">
    <property type="term" value="P:protein insertion into membrane"/>
    <property type="evidence" value="ECO:0007669"/>
    <property type="project" value="TreeGrafter"/>
</dbReference>
<name>V5WCD9_9SPIO</name>
<evidence type="ECO:0000313" key="17">
    <source>
        <dbReference type="EMBL" id="AHC13453.1"/>
    </source>
</evidence>
<dbReference type="GO" id="GO:0005886">
    <property type="term" value="C:plasma membrane"/>
    <property type="evidence" value="ECO:0007669"/>
    <property type="project" value="UniProtKB-SubCell"/>
</dbReference>
<dbReference type="Gene3D" id="2.70.98.90">
    <property type="match status" value="1"/>
</dbReference>
<evidence type="ECO:0000256" key="6">
    <source>
        <dbReference type="ARBA" id="ARBA00022692"/>
    </source>
</evidence>
<dbReference type="Pfam" id="PF02096">
    <property type="entry name" value="60KD_IMP"/>
    <property type="match status" value="1"/>
</dbReference>
<feature type="compositionally biased region" description="Acidic residues" evidence="14">
    <location>
        <begin position="63"/>
        <end position="72"/>
    </location>
</feature>
<dbReference type="CDD" id="cd20070">
    <property type="entry name" value="5TM_YidC_Alb3"/>
    <property type="match status" value="1"/>
</dbReference>
<evidence type="ECO:0000256" key="12">
    <source>
        <dbReference type="ARBA" id="ARBA00033342"/>
    </source>
</evidence>
<dbReference type="HAMAP" id="MF_01810">
    <property type="entry name" value="YidC_type1"/>
    <property type="match status" value="1"/>
</dbReference>
<keyword evidence="6 13" id="KW-0812">Transmembrane</keyword>
<evidence type="ECO:0000256" key="13">
    <source>
        <dbReference type="HAMAP-Rule" id="MF_01810"/>
    </source>
</evidence>